<reference evidence="2 3" key="1">
    <citation type="submission" date="2016-04" db="EMBL/GenBank/DDBJ databases">
        <authorList>
            <person name="Evans L.H."/>
            <person name="Alamgir A."/>
            <person name="Owens N."/>
            <person name="Weber N.D."/>
            <person name="Virtaneva K."/>
            <person name="Barbian K."/>
            <person name="Babar A."/>
            <person name="Rosenke K."/>
        </authorList>
    </citation>
    <scope>NUCLEOTIDE SEQUENCE [LARGE SCALE GENOMIC DNA]</scope>
    <source>
        <strain evidence="2 3">JL2886</strain>
    </source>
</reference>
<dbReference type="AlphaFoldDB" id="A0A1B0ZLY3"/>
<dbReference type="EMBL" id="CP015124">
    <property type="protein sequence ID" value="ANP35166.1"/>
    <property type="molecule type" value="Genomic_DNA"/>
</dbReference>
<evidence type="ECO:0000313" key="2">
    <source>
        <dbReference type="EMBL" id="ANP35166.1"/>
    </source>
</evidence>
<name>A0A1B0ZLY3_9RHOB</name>
<feature type="region of interest" description="Disordered" evidence="1">
    <location>
        <begin position="24"/>
        <end position="59"/>
    </location>
</feature>
<keyword evidence="3" id="KW-1185">Reference proteome</keyword>
<dbReference type="Proteomes" id="UP000092565">
    <property type="component" value="Chromosome"/>
</dbReference>
<gene>
    <name evidence="2" type="ORF">JL2886_00233</name>
</gene>
<evidence type="ECO:0000256" key="1">
    <source>
        <dbReference type="SAM" id="MobiDB-lite"/>
    </source>
</evidence>
<evidence type="ECO:0000313" key="3">
    <source>
        <dbReference type="Proteomes" id="UP000092565"/>
    </source>
</evidence>
<protein>
    <submittedName>
        <fullName evidence="2">Uncharacterized protein</fullName>
    </submittedName>
</protein>
<proteinExistence type="predicted"/>
<sequence length="59" mass="6526">MCNDRNVAQVHDVSLCKEVAPRIARYRPEGQRKSANTAQRPLRRSDLGAGAPVSVARRP</sequence>
<accession>A0A1B0ZLY3</accession>
<organism evidence="2 3">
    <name type="scientific">Phaeobacter gallaeciensis</name>
    <dbReference type="NCBI Taxonomy" id="60890"/>
    <lineage>
        <taxon>Bacteria</taxon>
        <taxon>Pseudomonadati</taxon>
        <taxon>Pseudomonadota</taxon>
        <taxon>Alphaproteobacteria</taxon>
        <taxon>Rhodobacterales</taxon>
        <taxon>Roseobacteraceae</taxon>
        <taxon>Phaeobacter</taxon>
    </lineage>
</organism>